<keyword evidence="4" id="KW-0285">Flavoprotein</keyword>
<feature type="chain" id="PRO_5047088294" description="FAD dependent oxidoreductase domain-containing protein" evidence="7">
    <location>
        <begin position="19"/>
        <end position="88"/>
    </location>
</feature>
<dbReference type="PANTHER" id="PTHR11530:SF11">
    <property type="entry name" value="D-ASPARTATE OXIDASE"/>
    <property type="match status" value="1"/>
</dbReference>
<sequence length="88" mass="9668">MKRKVCVIGAGIIGLTSALTIQENIPEVDVTIVADTFTPNTTSDGSGGFWQPHLLNQSQSEKIRKQNGKTKYLDSEMSPKMNSLFIQI</sequence>
<evidence type="ECO:0000259" key="8">
    <source>
        <dbReference type="Pfam" id="PF01266"/>
    </source>
</evidence>
<evidence type="ECO:0000256" key="2">
    <source>
        <dbReference type="ARBA" id="ARBA00004253"/>
    </source>
</evidence>
<comment type="cofactor">
    <cofactor evidence="1">
        <name>FAD</name>
        <dbReference type="ChEBI" id="CHEBI:57692"/>
    </cofactor>
</comment>
<comment type="similarity">
    <text evidence="3">Belongs to the DAMOX/DASOX family.</text>
</comment>
<reference evidence="9 10" key="1">
    <citation type="submission" date="2022-12" db="EMBL/GenBank/DDBJ databases">
        <title>Chromosome-level genome of Tegillarca granosa.</title>
        <authorList>
            <person name="Kim J."/>
        </authorList>
    </citation>
    <scope>NUCLEOTIDE SEQUENCE [LARGE SCALE GENOMIC DNA]</scope>
    <source>
        <strain evidence="9">Teg-2019</strain>
        <tissue evidence="9">Adductor muscle</tissue>
    </source>
</reference>
<evidence type="ECO:0000256" key="7">
    <source>
        <dbReference type="SAM" id="SignalP"/>
    </source>
</evidence>
<evidence type="ECO:0000313" key="10">
    <source>
        <dbReference type="Proteomes" id="UP001217089"/>
    </source>
</evidence>
<keyword evidence="7" id="KW-0732">Signal</keyword>
<proteinExistence type="inferred from homology"/>
<protein>
    <recommendedName>
        <fullName evidence="8">FAD dependent oxidoreductase domain-containing protein</fullName>
    </recommendedName>
</protein>
<evidence type="ECO:0000256" key="4">
    <source>
        <dbReference type="ARBA" id="ARBA00022630"/>
    </source>
</evidence>
<evidence type="ECO:0000256" key="5">
    <source>
        <dbReference type="ARBA" id="ARBA00022827"/>
    </source>
</evidence>
<dbReference type="Gene3D" id="3.40.50.720">
    <property type="entry name" value="NAD(P)-binding Rossmann-like Domain"/>
    <property type="match status" value="1"/>
</dbReference>
<evidence type="ECO:0000256" key="1">
    <source>
        <dbReference type="ARBA" id="ARBA00001974"/>
    </source>
</evidence>
<dbReference type="InterPro" id="IPR023209">
    <property type="entry name" value="DAO"/>
</dbReference>
<evidence type="ECO:0000256" key="3">
    <source>
        <dbReference type="ARBA" id="ARBA00006730"/>
    </source>
</evidence>
<comment type="subcellular location">
    <subcellularLocation>
        <location evidence="2">Peroxisome matrix</location>
    </subcellularLocation>
</comment>
<dbReference type="PANTHER" id="PTHR11530">
    <property type="entry name" value="D-AMINO ACID OXIDASE"/>
    <property type="match status" value="1"/>
</dbReference>
<keyword evidence="10" id="KW-1185">Reference proteome</keyword>
<dbReference type="Pfam" id="PF01266">
    <property type="entry name" value="DAO"/>
    <property type="match status" value="1"/>
</dbReference>
<feature type="signal peptide" evidence="7">
    <location>
        <begin position="1"/>
        <end position="18"/>
    </location>
</feature>
<evidence type="ECO:0000313" key="9">
    <source>
        <dbReference type="EMBL" id="KAJ8306177.1"/>
    </source>
</evidence>
<gene>
    <name evidence="9" type="ORF">KUTeg_016722</name>
</gene>
<dbReference type="Proteomes" id="UP001217089">
    <property type="component" value="Unassembled WGS sequence"/>
</dbReference>
<dbReference type="SUPFAM" id="SSF51971">
    <property type="entry name" value="Nucleotide-binding domain"/>
    <property type="match status" value="1"/>
</dbReference>
<dbReference type="EMBL" id="JARBDR010000813">
    <property type="protein sequence ID" value="KAJ8306177.1"/>
    <property type="molecule type" value="Genomic_DNA"/>
</dbReference>
<keyword evidence="6" id="KW-0560">Oxidoreductase</keyword>
<feature type="domain" description="FAD dependent oxidoreductase" evidence="8">
    <location>
        <begin position="4"/>
        <end position="58"/>
    </location>
</feature>
<evidence type="ECO:0000256" key="6">
    <source>
        <dbReference type="ARBA" id="ARBA00023002"/>
    </source>
</evidence>
<organism evidence="9 10">
    <name type="scientific">Tegillarca granosa</name>
    <name type="common">Malaysian cockle</name>
    <name type="synonym">Anadara granosa</name>
    <dbReference type="NCBI Taxonomy" id="220873"/>
    <lineage>
        <taxon>Eukaryota</taxon>
        <taxon>Metazoa</taxon>
        <taxon>Spiralia</taxon>
        <taxon>Lophotrochozoa</taxon>
        <taxon>Mollusca</taxon>
        <taxon>Bivalvia</taxon>
        <taxon>Autobranchia</taxon>
        <taxon>Pteriomorphia</taxon>
        <taxon>Arcoida</taxon>
        <taxon>Arcoidea</taxon>
        <taxon>Arcidae</taxon>
        <taxon>Tegillarca</taxon>
    </lineage>
</organism>
<keyword evidence="5" id="KW-0274">FAD</keyword>
<comment type="caution">
    <text evidence="9">The sequence shown here is derived from an EMBL/GenBank/DDBJ whole genome shotgun (WGS) entry which is preliminary data.</text>
</comment>
<accession>A0ABQ9ERJ6</accession>
<name>A0ABQ9ERJ6_TEGGR</name>
<dbReference type="InterPro" id="IPR006076">
    <property type="entry name" value="FAD-dep_OxRdtase"/>
</dbReference>